<dbReference type="GO" id="GO:0042910">
    <property type="term" value="F:xenobiotic transmembrane transporter activity"/>
    <property type="evidence" value="ECO:0007669"/>
    <property type="project" value="InterPro"/>
</dbReference>
<evidence type="ECO:0000313" key="9">
    <source>
        <dbReference type="Proteomes" id="UP000587760"/>
    </source>
</evidence>
<comment type="subcellular location">
    <subcellularLocation>
        <location evidence="1">Cell membrane</location>
        <topology evidence="1">Multi-pass membrane protein</topology>
    </subcellularLocation>
</comment>
<keyword evidence="3" id="KW-1003">Cell membrane</keyword>
<evidence type="ECO:0000256" key="3">
    <source>
        <dbReference type="ARBA" id="ARBA00022475"/>
    </source>
</evidence>
<feature type="transmembrane region" description="Helical" evidence="7">
    <location>
        <begin position="169"/>
        <end position="189"/>
    </location>
</feature>
<organism evidence="8 9">
    <name type="scientific">Spirochaeta isovalerica</name>
    <dbReference type="NCBI Taxonomy" id="150"/>
    <lineage>
        <taxon>Bacteria</taxon>
        <taxon>Pseudomonadati</taxon>
        <taxon>Spirochaetota</taxon>
        <taxon>Spirochaetia</taxon>
        <taxon>Spirochaetales</taxon>
        <taxon>Spirochaetaceae</taxon>
        <taxon>Spirochaeta</taxon>
    </lineage>
</organism>
<feature type="transmembrane region" description="Helical" evidence="7">
    <location>
        <begin position="286"/>
        <end position="304"/>
    </location>
</feature>
<keyword evidence="9" id="KW-1185">Reference proteome</keyword>
<protein>
    <submittedName>
        <fullName evidence="8">Putative MATE family efflux protein</fullName>
    </submittedName>
</protein>
<sequence length="458" mass="48665">MKKARRIMTEGPIPPILIKMAAGMLFGFIAMSAFNAVDTYFVGRLGAMELAAMSYTFPVVMILNSIALGLGVGLSSNVSRAIGAGKNHLVKRLTTDGLVLAVLVVIIIGMAGILTIVPLFSILGAEGRTLGLIKDYMTIWYFGVPFVVIPMVGNNVIRATGDTLTPSLIMMTSVFINVILDPLMIFGIGPFPAMGISGAALATVIARLTTFFFSLSILGLREKLLSFEIPHHSEVLSNWKQIAYIGVPAALVQAINPLTLGVLTRILAGFGDKVVAGFGAAGRLEFLIMAIPAAFGTVMAPFAGQNWGAKKIERIKEGVRFSAMASLLWGVIVFVLFLFASESIIGLFSSDPVVRNAGAAYMKIMGLGYGFFGILMISSQSLNAMNKPLHSAGVTITKSFIINIPLALIGSRVLMESGVFTASLIANISGGLLGLFIVFRILNHKISQLRETVQATAG</sequence>
<evidence type="ECO:0000256" key="1">
    <source>
        <dbReference type="ARBA" id="ARBA00004651"/>
    </source>
</evidence>
<evidence type="ECO:0000313" key="8">
    <source>
        <dbReference type="EMBL" id="MBB6481215.1"/>
    </source>
</evidence>
<feature type="transmembrane region" description="Helical" evidence="7">
    <location>
        <begin position="139"/>
        <end position="157"/>
    </location>
</feature>
<keyword evidence="5 7" id="KW-1133">Transmembrane helix</keyword>
<comment type="caution">
    <text evidence="8">The sequence shown here is derived from an EMBL/GenBank/DDBJ whole genome shotgun (WGS) entry which is preliminary data.</text>
</comment>
<evidence type="ECO:0000256" key="5">
    <source>
        <dbReference type="ARBA" id="ARBA00022989"/>
    </source>
</evidence>
<dbReference type="PANTHER" id="PTHR43549:SF3">
    <property type="entry name" value="MULTIDRUG RESISTANCE PROTEIN YPNP-RELATED"/>
    <property type="match status" value="1"/>
</dbReference>
<keyword evidence="6 7" id="KW-0472">Membrane</keyword>
<gene>
    <name evidence="8" type="ORF">HNR50_002888</name>
</gene>
<dbReference type="InterPro" id="IPR002528">
    <property type="entry name" value="MATE_fam"/>
</dbReference>
<feature type="transmembrane region" description="Helical" evidence="7">
    <location>
        <begin position="325"/>
        <end position="348"/>
    </location>
</feature>
<feature type="transmembrane region" description="Helical" evidence="7">
    <location>
        <begin position="195"/>
        <end position="220"/>
    </location>
</feature>
<dbReference type="InterPro" id="IPR052031">
    <property type="entry name" value="Membrane_Transporter-Flippase"/>
</dbReference>
<dbReference type="PANTHER" id="PTHR43549">
    <property type="entry name" value="MULTIDRUG RESISTANCE PROTEIN YPNP-RELATED"/>
    <property type="match status" value="1"/>
</dbReference>
<feature type="transmembrane region" description="Helical" evidence="7">
    <location>
        <begin position="55"/>
        <end position="76"/>
    </location>
</feature>
<evidence type="ECO:0000256" key="6">
    <source>
        <dbReference type="ARBA" id="ARBA00023136"/>
    </source>
</evidence>
<feature type="transmembrane region" description="Helical" evidence="7">
    <location>
        <begin position="389"/>
        <end position="408"/>
    </location>
</feature>
<reference evidence="8 9" key="1">
    <citation type="submission" date="2020-08" db="EMBL/GenBank/DDBJ databases">
        <title>Genomic Encyclopedia of Type Strains, Phase IV (KMG-IV): sequencing the most valuable type-strain genomes for metagenomic binning, comparative biology and taxonomic classification.</title>
        <authorList>
            <person name="Goeker M."/>
        </authorList>
    </citation>
    <scope>NUCLEOTIDE SEQUENCE [LARGE SCALE GENOMIC DNA]</scope>
    <source>
        <strain evidence="8 9">DSM 2461</strain>
    </source>
</reference>
<proteinExistence type="predicted"/>
<feature type="transmembrane region" description="Helical" evidence="7">
    <location>
        <begin position="21"/>
        <end position="43"/>
    </location>
</feature>
<feature type="transmembrane region" description="Helical" evidence="7">
    <location>
        <begin position="360"/>
        <end position="377"/>
    </location>
</feature>
<accession>A0A841RB79</accession>
<name>A0A841RB79_9SPIO</name>
<dbReference type="AlphaFoldDB" id="A0A841RB79"/>
<feature type="transmembrane region" description="Helical" evidence="7">
    <location>
        <begin position="420"/>
        <end position="442"/>
    </location>
</feature>
<dbReference type="Proteomes" id="UP000587760">
    <property type="component" value="Unassembled WGS sequence"/>
</dbReference>
<evidence type="ECO:0000256" key="7">
    <source>
        <dbReference type="SAM" id="Phobius"/>
    </source>
</evidence>
<feature type="transmembrane region" description="Helical" evidence="7">
    <location>
        <begin position="241"/>
        <end position="266"/>
    </location>
</feature>
<dbReference type="PIRSF" id="PIRSF006603">
    <property type="entry name" value="DinF"/>
    <property type="match status" value="1"/>
</dbReference>
<dbReference type="GO" id="GO:0015297">
    <property type="term" value="F:antiporter activity"/>
    <property type="evidence" value="ECO:0007669"/>
    <property type="project" value="InterPro"/>
</dbReference>
<evidence type="ECO:0000256" key="2">
    <source>
        <dbReference type="ARBA" id="ARBA00022448"/>
    </source>
</evidence>
<dbReference type="NCBIfam" id="TIGR00797">
    <property type="entry name" value="matE"/>
    <property type="match status" value="1"/>
</dbReference>
<keyword evidence="4 7" id="KW-0812">Transmembrane</keyword>
<dbReference type="GO" id="GO:0005886">
    <property type="term" value="C:plasma membrane"/>
    <property type="evidence" value="ECO:0007669"/>
    <property type="project" value="UniProtKB-SubCell"/>
</dbReference>
<dbReference type="RefSeq" id="WP_184747455.1">
    <property type="nucleotide sequence ID" value="NZ_JACHGJ010000005.1"/>
</dbReference>
<dbReference type="Pfam" id="PF01554">
    <property type="entry name" value="MatE"/>
    <property type="match status" value="2"/>
</dbReference>
<keyword evidence="2" id="KW-0813">Transport</keyword>
<dbReference type="EMBL" id="JACHGJ010000005">
    <property type="protein sequence ID" value="MBB6481215.1"/>
    <property type="molecule type" value="Genomic_DNA"/>
</dbReference>
<dbReference type="InterPro" id="IPR048279">
    <property type="entry name" value="MdtK-like"/>
</dbReference>
<feature type="transmembrane region" description="Helical" evidence="7">
    <location>
        <begin position="97"/>
        <end position="119"/>
    </location>
</feature>
<evidence type="ECO:0000256" key="4">
    <source>
        <dbReference type="ARBA" id="ARBA00022692"/>
    </source>
</evidence>